<keyword evidence="7" id="KW-0406">Ion transport</keyword>
<keyword evidence="18" id="KW-1185">Reference proteome</keyword>
<dbReference type="PANTHER" id="PTHR32552:SF83">
    <property type="entry name" value="BLR3904 PROTEIN"/>
    <property type="match status" value="1"/>
</dbReference>
<gene>
    <name evidence="17" type="ORF">BGE01nite_44720</name>
</gene>
<comment type="subcellular location">
    <subcellularLocation>
        <location evidence="1 12">Cell outer membrane</location>
        <topology evidence="1 12">Multi-pass membrane protein</topology>
    </subcellularLocation>
</comment>
<dbReference type="Proteomes" id="UP000321577">
    <property type="component" value="Unassembled WGS sequence"/>
</dbReference>
<sequence>MKKAQPASSLRLPSSSSEGLLFTSLLVAAGSVSAQTAAPVKPADQKAEDATEIAEIVVEGTQDKVYKPDRVQTPKYTQPLRDIPQTITVVPKSVMQERGATSLRDVLRNVPGVTMQAGEGGVPAGDNMSIRGFNARTDMFVDGVRDFGGFTRDPFNMEQVEVSKGPSSSNAGRGSTGGSVNMVSKTPTLEESYAGDVGVGTNDYFRSTVDINQPIGDHMALRVNGLYHTSSTSGRDEVEEERKGIAASLAFGLGTDTRLTISYFHLESDSLPDYGIPWVPPNAATTTFLNGVGEHANDDPHVPYSNFYGLKDRDYEITRTDIATIQFEHEFNDKWKLTNTVRAGQSVRDSVITAPRFFDSIAGNAAASYDGRITRQIQSRDQKDSILAEQINVIGKFNTGLLKHDLVLGGEVIYETSKNFGRARNPDPGTGPVDGTTINNPNPNAPFNGSIIRNKAYTDTDALSLAAYLFDTISLGDHWQVTGGLRYDRFDVNYKSVATVGKAPNFTEGAHTHLGRVDEMVSWRAGLVYKPVENGSIYFGYGTSFNPSAEGLALSTAIQSANNLSLDPEKSRTLELGTKWDLLADKLQLTAAVFRTDKTNARTFDAADSTDTIVLAGEQRVQGVEFGFAGSITDEWRVFGGYTYLDSEVRKSNNPLEVGHEVLNTPKQSASIWTVYDLPHGFQVGLGAQFTDTRFSSNASTAREAPGFCLFDAMIGYEVNKNFSLRVNIYNLADEEYIDRVGGGHFIPGAGRSAMLTASYKF</sequence>
<evidence type="ECO:0000256" key="2">
    <source>
        <dbReference type="ARBA" id="ARBA00009810"/>
    </source>
</evidence>
<organism evidence="17 18">
    <name type="scientific">Brevifollis gellanilyticus</name>
    <dbReference type="NCBI Taxonomy" id="748831"/>
    <lineage>
        <taxon>Bacteria</taxon>
        <taxon>Pseudomonadati</taxon>
        <taxon>Verrucomicrobiota</taxon>
        <taxon>Verrucomicrobiia</taxon>
        <taxon>Verrucomicrobiales</taxon>
        <taxon>Verrucomicrobiaceae</taxon>
    </lineage>
</organism>
<evidence type="ECO:0000256" key="8">
    <source>
        <dbReference type="ARBA" id="ARBA00023077"/>
    </source>
</evidence>
<keyword evidence="11 12" id="KW-0998">Cell outer membrane</keyword>
<evidence type="ECO:0000256" key="7">
    <source>
        <dbReference type="ARBA" id="ARBA00023065"/>
    </source>
</evidence>
<evidence type="ECO:0000259" key="16">
    <source>
        <dbReference type="Pfam" id="PF07715"/>
    </source>
</evidence>
<dbReference type="GO" id="GO:0009279">
    <property type="term" value="C:cell outer membrane"/>
    <property type="evidence" value="ECO:0007669"/>
    <property type="project" value="UniProtKB-SubCell"/>
</dbReference>
<dbReference type="SUPFAM" id="SSF56935">
    <property type="entry name" value="Porins"/>
    <property type="match status" value="1"/>
</dbReference>
<evidence type="ECO:0000256" key="9">
    <source>
        <dbReference type="ARBA" id="ARBA00023136"/>
    </source>
</evidence>
<dbReference type="InterPro" id="IPR010105">
    <property type="entry name" value="TonB_sidphr_rcpt"/>
</dbReference>
<feature type="domain" description="TonB-dependent receptor plug" evidence="16">
    <location>
        <begin position="80"/>
        <end position="178"/>
    </location>
</feature>
<dbReference type="InterPro" id="IPR037066">
    <property type="entry name" value="Plug_dom_sf"/>
</dbReference>
<keyword evidence="3 12" id="KW-0813">Transport</keyword>
<evidence type="ECO:0000256" key="3">
    <source>
        <dbReference type="ARBA" id="ARBA00022448"/>
    </source>
</evidence>
<dbReference type="InterPro" id="IPR036942">
    <property type="entry name" value="Beta-barrel_TonB_sf"/>
</dbReference>
<comment type="caution">
    <text evidence="17">The sequence shown here is derived from an EMBL/GenBank/DDBJ whole genome shotgun (WGS) entry which is preliminary data.</text>
</comment>
<dbReference type="Pfam" id="PF07715">
    <property type="entry name" value="Plug"/>
    <property type="match status" value="1"/>
</dbReference>
<keyword evidence="4 12" id="KW-1134">Transmembrane beta strand</keyword>
<evidence type="ECO:0000256" key="1">
    <source>
        <dbReference type="ARBA" id="ARBA00004571"/>
    </source>
</evidence>
<protein>
    <submittedName>
        <fullName evidence="17">Iron transport outer membrane receptor</fullName>
    </submittedName>
</protein>
<dbReference type="InterPro" id="IPR012910">
    <property type="entry name" value="Plug_dom"/>
</dbReference>
<dbReference type="InterPro" id="IPR039426">
    <property type="entry name" value="TonB-dep_rcpt-like"/>
</dbReference>
<dbReference type="Gene3D" id="2.170.130.10">
    <property type="entry name" value="TonB-dependent receptor, plug domain"/>
    <property type="match status" value="1"/>
</dbReference>
<dbReference type="GO" id="GO:0038023">
    <property type="term" value="F:signaling receptor activity"/>
    <property type="evidence" value="ECO:0007669"/>
    <property type="project" value="InterPro"/>
</dbReference>
<dbReference type="EMBL" id="BKAG01000043">
    <property type="protein sequence ID" value="GEP45181.1"/>
    <property type="molecule type" value="Genomic_DNA"/>
</dbReference>
<reference evidence="17 18" key="1">
    <citation type="submission" date="2019-07" db="EMBL/GenBank/DDBJ databases">
        <title>Whole genome shotgun sequence of Brevifollis gellanilyticus NBRC 108608.</title>
        <authorList>
            <person name="Hosoyama A."/>
            <person name="Uohara A."/>
            <person name="Ohji S."/>
            <person name="Ichikawa N."/>
        </authorList>
    </citation>
    <scope>NUCLEOTIDE SEQUENCE [LARGE SCALE GENOMIC DNA]</scope>
    <source>
        <strain evidence="17 18">NBRC 108608</strain>
    </source>
</reference>
<dbReference type="CDD" id="cd01347">
    <property type="entry name" value="ligand_gated_channel"/>
    <property type="match status" value="1"/>
</dbReference>
<feature type="domain" description="TonB-dependent receptor-like beta-barrel" evidence="15">
    <location>
        <begin position="277"/>
        <end position="732"/>
    </location>
</feature>
<evidence type="ECO:0000256" key="10">
    <source>
        <dbReference type="ARBA" id="ARBA00023170"/>
    </source>
</evidence>
<keyword evidence="9 12" id="KW-0472">Membrane</keyword>
<dbReference type="RefSeq" id="WP_146853832.1">
    <property type="nucleotide sequence ID" value="NZ_BKAG01000043.1"/>
</dbReference>
<name>A0A512MFQ7_9BACT</name>
<keyword evidence="10 17" id="KW-0675">Receptor</keyword>
<keyword evidence="6" id="KW-0732">Signal</keyword>
<dbReference type="InterPro" id="IPR000531">
    <property type="entry name" value="Beta-barrel_TonB"/>
</dbReference>
<dbReference type="FunFam" id="2.170.130.10:FF:000001">
    <property type="entry name" value="Catecholate siderophore TonB-dependent receptor"/>
    <property type="match status" value="1"/>
</dbReference>
<accession>A0A512MFQ7</accession>
<evidence type="ECO:0000313" key="18">
    <source>
        <dbReference type="Proteomes" id="UP000321577"/>
    </source>
</evidence>
<evidence type="ECO:0000256" key="14">
    <source>
        <dbReference type="SAM" id="MobiDB-lite"/>
    </source>
</evidence>
<feature type="compositionally biased region" description="Polar residues" evidence="14">
    <location>
        <begin position="436"/>
        <end position="445"/>
    </location>
</feature>
<evidence type="ECO:0000313" key="17">
    <source>
        <dbReference type="EMBL" id="GEP45181.1"/>
    </source>
</evidence>
<comment type="similarity">
    <text evidence="2 12 13">Belongs to the TonB-dependent receptor family.</text>
</comment>
<keyword evidence="8 13" id="KW-0798">TonB box</keyword>
<evidence type="ECO:0000256" key="13">
    <source>
        <dbReference type="RuleBase" id="RU003357"/>
    </source>
</evidence>
<feature type="compositionally biased region" description="Polar residues" evidence="14">
    <location>
        <begin position="165"/>
        <end position="182"/>
    </location>
</feature>
<feature type="region of interest" description="Disordered" evidence="14">
    <location>
        <begin position="419"/>
        <end position="445"/>
    </location>
</feature>
<keyword evidence="5 12" id="KW-0812">Transmembrane</keyword>
<evidence type="ECO:0000256" key="4">
    <source>
        <dbReference type="ARBA" id="ARBA00022452"/>
    </source>
</evidence>
<dbReference type="OrthoDB" id="9760333at2"/>
<evidence type="ECO:0000256" key="11">
    <source>
        <dbReference type="ARBA" id="ARBA00023237"/>
    </source>
</evidence>
<dbReference type="AlphaFoldDB" id="A0A512MFQ7"/>
<dbReference type="Gene3D" id="2.40.170.20">
    <property type="entry name" value="TonB-dependent receptor, beta-barrel domain"/>
    <property type="match status" value="1"/>
</dbReference>
<dbReference type="GO" id="GO:0015891">
    <property type="term" value="P:siderophore transport"/>
    <property type="evidence" value="ECO:0007669"/>
    <property type="project" value="InterPro"/>
</dbReference>
<proteinExistence type="inferred from homology"/>
<dbReference type="PROSITE" id="PS52016">
    <property type="entry name" value="TONB_DEPENDENT_REC_3"/>
    <property type="match status" value="1"/>
</dbReference>
<dbReference type="NCBIfam" id="TIGR01783">
    <property type="entry name" value="TonB-siderophor"/>
    <property type="match status" value="1"/>
</dbReference>
<evidence type="ECO:0000256" key="6">
    <source>
        <dbReference type="ARBA" id="ARBA00022729"/>
    </source>
</evidence>
<dbReference type="PANTHER" id="PTHR32552">
    <property type="entry name" value="FERRICHROME IRON RECEPTOR-RELATED"/>
    <property type="match status" value="1"/>
</dbReference>
<evidence type="ECO:0000259" key="15">
    <source>
        <dbReference type="Pfam" id="PF00593"/>
    </source>
</evidence>
<feature type="region of interest" description="Disordered" evidence="14">
    <location>
        <begin position="161"/>
        <end position="182"/>
    </location>
</feature>
<evidence type="ECO:0000256" key="5">
    <source>
        <dbReference type="ARBA" id="ARBA00022692"/>
    </source>
</evidence>
<evidence type="ECO:0000256" key="12">
    <source>
        <dbReference type="PROSITE-ProRule" id="PRU01360"/>
    </source>
</evidence>
<dbReference type="GO" id="GO:0015344">
    <property type="term" value="F:siderophore uptake transmembrane transporter activity"/>
    <property type="evidence" value="ECO:0007669"/>
    <property type="project" value="TreeGrafter"/>
</dbReference>
<dbReference type="Pfam" id="PF00593">
    <property type="entry name" value="TonB_dep_Rec_b-barrel"/>
    <property type="match status" value="1"/>
</dbReference>